<organism evidence="2 3">
    <name type="scientific">Streptomyces alkaliterrae</name>
    <dbReference type="NCBI Taxonomy" id="2213162"/>
    <lineage>
        <taxon>Bacteria</taxon>
        <taxon>Bacillati</taxon>
        <taxon>Actinomycetota</taxon>
        <taxon>Actinomycetes</taxon>
        <taxon>Kitasatosporales</taxon>
        <taxon>Streptomycetaceae</taxon>
        <taxon>Streptomyces</taxon>
    </lineage>
</organism>
<proteinExistence type="predicted"/>
<accession>A0A7W3ZMZ3</accession>
<dbReference type="Pfam" id="PF01872">
    <property type="entry name" value="RibD_C"/>
    <property type="match status" value="1"/>
</dbReference>
<dbReference type="PANTHER" id="PTHR38011:SF11">
    <property type="entry name" value="2,5-DIAMINO-6-RIBOSYLAMINO-4(3H)-PYRIMIDINONE 5'-PHOSPHATE REDUCTASE"/>
    <property type="match status" value="1"/>
</dbReference>
<comment type="caution">
    <text evidence="2">The sequence shown here is derived from an EMBL/GenBank/DDBJ whole genome shotgun (WGS) entry which is preliminary data.</text>
</comment>
<dbReference type="InterPro" id="IPR002734">
    <property type="entry name" value="RibDG_C"/>
</dbReference>
<protein>
    <submittedName>
        <fullName evidence="2">Dihydrofolate reductase family protein</fullName>
    </submittedName>
</protein>
<evidence type="ECO:0000259" key="1">
    <source>
        <dbReference type="Pfam" id="PF01872"/>
    </source>
</evidence>
<dbReference type="GO" id="GO:0009231">
    <property type="term" value="P:riboflavin biosynthetic process"/>
    <property type="evidence" value="ECO:0007669"/>
    <property type="project" value="InterPro"/>
</dbReference>
<feature type="domain" description="Bacterial bifunctional deaminase-reductase C-terminal" evidence="1">
    <location>
        <begin position="3"/>
        <end position="184"/>
    </location>
</feature>
<reference evidence="3" key="1">
    <citation type="submission" date="2020-05" db="EMBL/GenBank/DDBJ databases">
        <title>Classification of alakaliphilic streptomycetes isolated from an alkaline soil next to Lonar Crater, India and a proposal for the recognition of Streptomyces alkaliterrae sp. nov.</title>
        <authorList>
            <person name="Golinska P."/>
        </authorList>
    </citation>
    <scope>NUCLEOTIDE SEQUENCE [LARGE SCALE GENOMIC DNA]</scope>
    <source>
        <strain evidence="3">OF3</strain>
    </source>
</reference>
<dbReference type="InterPro" id="IPR024072">
    <property type="entry name" value="DHFR-like_dom_sf"/>
</dbReference>
<evidence type="ECO:0000313" key="2">
    <source>
        <dbReference type="EMBL" id="MBB1253887.1"/>
    </source>
</evidence>
<gene>
    <name evidence="2" type="ORF">H3146_11000</name>
</gene>
<dbReference type="EMBL" id="JABJWZ010000075">
    <property type="protein sequence ID" value="MBB1253887.1"/>
    <property type="molecule type" value="Genomic_DNA"/>
</dbReference>
<sequence>MRKLVYYVGVSLDGYIAGPGHEIDFFPFGDEKQTAEYMKWAPTHYPETIPGFAREQFGIADAPNKRFDTVVMGRGTYVPGLDAGFTSPYAHLRQYVVSTTTPRDIDPAVTVVDSDPLGLVRELKKEEGGLDVWLCGGGRLAGVLLPEIDELVIKSYPVIAGSGIPVINGEFSPTLFDVTDRVTFDSGITVTSFARR</sequence>
<dbReference type="Proteomes" id="UP000525686">
    <property type="component" value="Unassembled WGS sequence"/>
</dbReference>
<dbReference type="RefSeq" id="WP_181354195.1">
    <property type="nucleotide sequence ID" value="NZ_JABJWZ010000075.1"/>
</dbReference>
<dbReference type="GO" id="GO:0008703">
    <property type="term" value="F:5-amino-6-(5-phosphoribosylamino)uracil reductase activity"/>
    <property type="evidence" value="ECO:0007669"/>
    <property type="project" value="InterPro"/>
</dbReference>
<dbReference type="InterPro" id="IPR050765">
    <property type="entry name" value="Riboflavin_Biosynth_HTPR"/>
</dbReference>
<dbReference type="AlphaFoldDB" id="A0A7W3ZMZ3"/>
<dbReference type="SUPFAM" id="SSF53597">
    <property type="entry name" value="Dihydrofolate reductase-like"/>
    <property type="match status" value="1"/>
</dbReference>
<dbReference type="Gene3D" id="3.40.430.10">
    <property type="entry name" value="Dihydrofolate Reductase, subunit A"/>
    <property type="match status" value="1"/>
</dbReference>
<dbReference type="PANTHER" id="PTHR38011">
    <property type="entry name" value="DIHYDROFOLATE REDUCTASE FAMILY PROTEIN (AFU_ORTHOLOGUE AFUA_8G06820)"/>
    <property type="match status" value="1"/>
</dbReference>
<name>A0A7W3ZMZ3_9ACTN</name>
<evidence type="ECO:0000313" key="3">
    <source>
        <dbReference type="Proteomes" id="UP000525686"/>
    </source>
</evidence>